<dbReference type="FunFam" id="3.90.70.80:FF:000001">
    <property type="entry name" value="OTU domain-containing protein"/>
    <property type="match status" value="1"/>
</dbReference>
<accession>A0AAV1C8B0</accession>
<keyword evidence="5" id="KW-0378">Hydrolase</keyword>
<evidence type="ECO:0000256" key="4">
    <source>
        <dbReference type="ARBA" id="ARBA00022786"/>
    </source>
</evidence>
<gene>
    <name evidence="7" type="ORF">OLC1_LOCUS3142</name>
</gene>
<evidence type="ECO:0000256" key="1">
    <source>
        <dbReference type="ARBA" id="ARBA00000707"/>
    </source>
</evidence>
<dbReference type="CDD" id="cd22751">
    <property type="entry name" value="OTU_plant_OTU9-like"/>
    <property type="match status" value="1"/>
</dbReference>
<dbReference type="AlphaFoldDB" id="A0AAV1C8B0"/>
<dbReference type="PANTHER" id="PTHR12419">
    <property type="entry name" value="OTU DOMAIN CONTAINING PROTEIN"/>
    <property type="match status" value="1"/>
</dbReference>
<evidence type="ECO:0000313" key="8">
    <source>
        <dbReference type="Proteomes" id="UP001161247"/>
    </source>
</evidence>
<proteinExistence type="inferred from homology"/>
<dbReference type="Pfam" id="PF02338">
    <property type="entry name" value="OTU"/>
    <property type="match status" value="1"/>
</dbReference>
<dbReference type="Gene3D" id="3.90.70.80">
    <property type="match status" value="1"/>
</dbReference>
<dbReference type="PANTHER" id="PTHR12419:SF90">
    <property type="entry name" value="OS02G0819500 PROTEIN"/>
    <property type="match status" value="1"/>
</dbReference>
<dbReference type="InterPro" id="IPR038765">
    <property type="entry name" value="Papain-like_cys_pep_sf"/>
</dbReference>
<evidence type="ECO:0000259" key="6">
    <source>
        <dbReference type="PROSITE" id="PS50802"/>
    </source>
</evidence>
<evidence type="ECO:0000256" key="2">
    <source>
        <dbReference type="ARBA" id="ARBA00010407"/>
    </source>
</evidence>
<dbReference type="InterPro" id="IPR003323">
    <property type="entry name" value="OTU_dom"/>
</dbReference>
<dbReference type="Proteomes" id="UP001161247">
    <property type="component" value="Chromosome 1"/>
</dbReference>
<protein>
    <recommendedName>
        <fullName evidence="3">ubiquitinyl hydrolase 1</fullName>
        <ecNumber evidence="3">3.4.19.12</ecNumber>
    </recommendedName>
</protein>
<dbReference type="EMBL" id="OX459118">
    <property type="protein sequence ID" value="CAI9091140.1"/>
    <property type="molecule type" value="Genomic_DNA"/>
</dbReference>
<name>A0AAV1C8B0_OLDCO</name>
<dbReference type="GO" id="GO:0004843">
    <property type="term" value="F:cysteine-type deubiquitinase activity"/>
    <property type="evidence" value="ECO:0007669"/>
    <property type="project" value="UniProtKB-EC"/>
</dbReference>
<dbReference type="SUPFAM" id="SSF54001">
    <property type="entry name" value="Cysteine proteinases"/>
    <property type="match status" value="1"/>
</dbReference>
<comment type="similarity">
    <text evidence="2">Belongs to the peptidase C85 family.</text>
</comment>
<feature type="domain" description="OTU" evidence="6">
    <location>
        <begin position="362"/>
        <end position="486"/>
    </location>
</feature>
<keyword evidence="4" id="KW-0833">Ubl conjugation pathway</keyword>
<dbReference type="PROSITE" id="PS50802">
    <property type="entry name" value="OTU"/>
    <property type="match status" value="1"/>
</dbReference>
<keyword evidence="8" id="KW-1185">Reference proteome</keyword>
<organism evidence="7 8">
    <name type="scientific">Oldenlandia corymbosa var. corymbosa</name>
    <dbReference type="NCBI Taxonomy" id="529605"/>
    <lineage>
        <taxon>Eukaryota</taxon>
        <taxon>Viridiplantae</taxon>
        <taxon>Streptophyta</taxon>
        <taxon>Embryophyta</taxon>
        <taxon>Tracheophyta</taxon>
        <taxon>Spermatophyta</taxon>
        <taxon>Magnoliopsida</taxon>
        <taxon>eudicotyledons</taxon>
        <taxon>Gunneridae</taxon>
        <taxon>Pentapetalae</taxon>
        <taxon>asterids</taxon>
        <taxon>lamiids</taxon>
        <taxon>Gentianales</taxon>
        <taxon>Rubiaceae</taxon>
        <taxon>Rubioideae</taxon>
        <taxon>Spermacoceae</taxon>
        <taxon>Hedyotis-Oldenlandia complex</taxon>
        <taxon>Oldenlandia</taxon>
    </lineage>
</organism>
<evidence type="ECO:0000256" key="5">
    <source>
        <dbReference type="ARBA" id="ARBA00022801"/>
    </source>
</evidence>
<comment type="catalytic activity">
    <reaction evidence="1">
        <text>Thiol-dependent hydrolysis of ester, thioester, amide, peptide and isopeptide bonds formed by the C-terminal Gly of ubiquitin (a 76-residue protein attached to proteins as an intracellular targeting signal).</text>
        <dbReference type="EC" id="3.4.19.12"/>
    </reaction>
</comment>
<sequence>MLQAHDRPKRCVHVRPQPAPNSLFPTKSILHTRQLINRQHTSHQPFTVLLLKQGPPWTPPPHHQNCKQEKKVTSDGGLPAPFRSNYGCPFGFSLFPTFNFRVVACQINSSETAAYLLPSPSTPDQPKKEKYQQFHQKKRSQKVVNFLIFLPPPIIFWMKPSSSSSSEVLFGFPTFKMGMCQHDPDVLRWGLDQLVDVCSPGNNGSPQTITGYDKDFSQVAYVKEGYCENDETIARAYQEELSRLAAVESMRSSNPNQEHQQESVLAQDWYGSSDCQRAQDAADEVGLFKVCSSPGGTAGAEDDELGSPEIEDDSILDGEVGKRLNQMCPVPHVPKINGEIPSADEATSDHQRLLDRLQLYDLIELKVSGDGNCQFRSLSDQIYRTPEHHKFVRQQVVDQLKSRPELYEGYVPMPYDEYLKRMTKNGEWGDHVTLQAAADAYGVRIFVITSFKDTCYIEILPQVQKSDRVITLSFWAEVHYNSIYPPGEYPVLETKKKKKWWWPVAMV</sequence>
<dbReference type="GO" id="GO:0016579">
    <property type="term" value="P:protein deubiquitination"/>
    <property type="evidence" value="ECO:0007669"/>
    <property type="project" value="TreeGrafter"/>
</dbReference>
<dbReference type="InterPro" id="IPR050704">
    <property type="entry name" value="Peptidase_C85-like"/>
</dbReference>
<reference evidence="7" key="1">
    <citation type="submission" date="2023-03" db="EMBL/GenBank/DDBJ databases">
        <authorList>
            <person name="Julca I."/>
        </authorList>
    </citation>
    <scope>NUCLEOTIDE SEQUENCE</scope>
</reference>
<dbReference type="EC" id="3.4.19.12" evidence="3"/>
<evidence type="ECO:0000256" key="3">
    <source>
        <dbReference type="ARBA" id="ARBA00012759"/>
    </source>
</evidence>
<evidence type="ECO:0000313" key="7">
    <source>
        <dbReference type="EMBL" id="CAI9091140.1"/>
    </source>
</evidence>